<evidence type="ECO:0000256" key="6">
    <source>
        <dbReference type="ARBA" id="ARBA00022741"/>
    </source>
</evidence>
<evidence type="ECO:0000256" key="9">
    <source>
        <dbReference type="ARBA" id="ARBA00023015"/>
    </source>
</evidence>
<evidence type="ECO:0000256" key="12">
    <source>
        <dbReference type="ARBA" id="ARBA00023163"/>
    </source>
</evidence>
<evidence type="ECO:0000313" key="22">
    <source>
        <dbReference type="Proteomes" id="UP001056937"/>
    </source>
</evidence>
<feature type="domain" description="Response regulatory" evidence="20">
    <location>
        <begin position="8"/>
        <end position="124"/>
    </location>
</feature>
<evidence type="ECO:0000313" key="21">
    <source>
        <dbReference type="EMBL" id="USI72384.1"/>
    </source>
</evidence>
<dbReference type="InterPro" id="IPR025943">
    <property type="entry name" value="Sigma_54_int_dom_ATP-bd_2"/>
</dbReference>
<dbReference type="InterPro" id="IPR001789">
    <property type="entry name" value="Sig_transdc_resp-reg_receiver"/>
</dbReference>
<dbReference type="SUPFAM" id="SSF46689">
    <property type="entry name" value="Homeodomain-like"/>
    <property type="match status" value="1"/>
</dbReference>
<dbReference type="CDD" id="cd00009">
    <property type="entry name" value="AAA"/>
    <property type="match status" value="1"/>
</dbReference>
<comment type="function">
    <text evidence="16">Member of the two-component regulatory system NtrB/NtrC, which controls expression of the nitrogen-regulated (ntr) genes in response to nitrogen limitation. Phosphorylated NtrC binds directly to DNA and stimulates the formation of open promoter-sigma54-RNA polymerase complexes.</text>
</comment>
<evidence type="ECO:0000256" key="15">
    <source>
        <dbReference type="ARBA" id="ARBA00031910"/>
    </source>
</evidence>
<dbReference type="PANTHER" id="PTHR32071:SF95">
    <property type="entry name" value="DNA-BINDING TRANSCRIPTIONAL REGULATOR NTRC"/>
    <property type="match status" value="1"/>
</dbReference>
<dbReference type="PROSITE" id="PS50110">
    <property type="entry name" value="RESPONSE_REGULATORY"/>
    <property type="match status" value="1"/>
</dbReference>
<evidence type="ECO:0000256" key="17">
    <source>
        <dbReference type="PROSITE-ProRule" id="PRU00169"/>
    </source>
</evidence>
<evidence type="ECO:0000256" key="16">
    <source>
        <dbReference type="ARBA" id="ARBA00043886"/>
    </source>
</evidence>
<evidence type="ECO:0000256" key="18">
    <source>
        <dbReference type="SAM" id="MobiDB-lite"/>
    </source>
</evidence>
<keyword evidence="13" id="KW-0535">Nitrogen fixation</keyword>
<dbReference type="SUPFAM" id="SSF52540">
    <property type="entry name" value="P-loop containing nucleoside triphosphate hydrolases"/>
    <property type="match status" value="1"/>
</dbReference>
<dbReference type="CDD" id="cd00156">
    <property type="entry name" value="REC"/>
    <property type="match status" value="1"/>
</dbReference>
<dbReference type="InterPro" id="IPR009057">
    <property type="entry name" value="Homeodomain-like_sf"/>
</dbReference>
<dbReference type="PROSITE" id="PS50045">
    <property type="entry name" value="SIGMA54_INTERACT_4"/>
    <property type="match status" value="1"/>
</dbReference>
<dbReference type="PRINTS" id="PR01590">
    <property type="entry name" value="HTHFIS"/>
</dbReference>
<accession>A0ABY4X684</accession>
<keyword evidence="12" id="KW-0804">Transcription</keyword>
<evidence type="ECO:0000256" key="11">
    <source>
        <dbReference type="ARBA" id="ARBA00023159"/>
    </source>
</evidence>
<dbReference type="Pfam" id="PF02954">
    <property type="entry name" value="HTH_8"/>
    <property type="match status" value="1"/>
</dbReference>
<dbReference type="PROSITE" id="PS00676">
    <property type="entry name" value="SIGMA54_INTERACT_2"/>
    <property type="match status" value="1"/>
</dbReference>
<dbReference type="Gene3D" id="3.40.50.2300">
    <property type="match status" value="1"/>
</dbReference>
<dbReference type="SUPFAM" id="SSF52172">
    <property type="entry name" value="CheY-like"/>
    <property type="match status" value="1"/>
</dbReference>
<evidence type="ECO:0000256" key="14">
    <source>
        <dbReference type="ARBA" id="ARBA00029881"/>
    </source>
</evidence>
<keyword evidence="11" id="KW-0010">Activator</keyword>
<dbReference type="RefSeq" id="WP_252166193.1">
    <property type="nucleotide sequence ID" value="NZ_CP084930.1"/>
</dbReference>
<evidence type="ECO:0000259" key="20">
    <source>
        <dbReference type="PROSITE" id="PS50110"/>
    </source>
</evidence>
<evidence type="ECO:0000256" key="1">
    <source>
        <dbReference type="ARBA" id="ARBA00004496"/>
    </source>
</evidence>
<keyword evidence="3" id="KW-0963">Cytoplasm</keyword>
<evidence type="ECO:0000259" key="19">
    <source>
        <dbReference type="PROSITE" id="PS50045"/>
    </source>
</evidence>
<dbReference type="Pfam" id="PF00072">
    <property type="entry name" value="Response_reg"/>
    <property type="match status" value="1"/>
</dbReference>
<keyword evidence="5 17" id="KW-0597">Phosphoprotein</keyword>
<name>A0ABY4X684_9SPHN</name>
<feature type="region of interest" description="Disordered" evidence="18">
    <location>
        <begin position="401"/>
        <end position="426"/>
    </location>
</feature>
<feature type="compositionally biased region" description="Low complexity" evidence="18">
    <location>
        <begin position="405"/>
        <end position="417"/>
    </location>
</feature>
<gene>
    <name evidence="21" type="ORF">LHA26_13940</name>
</gene>
<dbReference type="SMART" id="SM00382">
    <property type="entry name" value="AAA"/>
    <property type="match status" value="1"/>
</dbReference>
<dbReference type="SMART" id="SM00448">
    <property type="entry name" value="REC"/>
    <property type="match status" value="1"/>
</dbReference>
<keyword evidence="4" id="KW-0678">Repressor</keyword>
<dbReference type="Gene3D" id="1.10.8.60">
    <property type="match status" value="1"/>
</dbReference>
<feature type="domain" description="Sigma-54 factor interaction" evidence="19">
    <location>
        <begin position="149"/>
        <end position="378"/>
    </location>
</feature>
<dbReference type="Proteomes" id="UP001056937">
    <property type="component" value="Chromosome 1"/>
</dbReference>
<evidence type="ECO:0000256" key="10">
    <source>
        <dbReference type="ARBA" id="ARBA00023125"/>
    </source>
</evidence>
<dbReference type="InterPro" id="IPR003593">
    <property type="entry name" value="AAA+_ATPase"/>
</dbReference>
<sequence length="479" mass="51366">MPRETIRSLLLVGHDAGQRRLVTAIAARAGWRTTVAADAAEAQAHLAAPHGGSIEAVLIDQQEVSESVALVAALRGSAAETPIYTLTSLDRLAVAIEAMRVGATDYLVKPLAPDRLLAALDAAASRNAGEGELRPMAEKLWQPLAMEQIVGETPAFRSAIQIAANAAQARVPVLIEGERGTGREMLAEALHAASPRAQRPLVVLDCGAVPSNVIDSDLFGHERGAFAGAFERKLGRFYEADGGTLFLDEISALPLDTQARLLAAIDSGRIWPLGARGWVEVDVRVIAASRVPLAEEVAAGRFREDLLYRLAGVFVAIPPLRERMEDLPALVHHLLARIAQQPGLRELAIADDALELLAAYDWPGNVRQLQNALFRAAVLSDGDELTTADFPQIAQESFARRRPGRAAAPGARRPGAPQSGVPLYTPEGHLRPLDEIEADVIRLAIAHYRGRMSEVARRLGIGRSTLYRKLGDLGIDSAA</sequence>
<evidence type="ECO:0000256" key="2">
    <source>
        <dbReference type="ARBA" id="ARBA00019059"/>
    </source>
</evidence>
<reference evidence="21" key="1">
    <citation type="journal article" date="2022" name="Toxins">
        <title>Genomic Analysis of Sphingopyxis sp. USTB-05 for Biodegrading Cyanobacterial Hepatotoxins.</title>
        <authorList>
            <person name="Liu C."/>
            <person name="Xu Q."/>
            <person name="Zhao Z."/>
            <person name="Zhang H."/>
            <person name="Liu X."/>
            <person name="Yin C."/>
            <person name="Liu Y."/>
            <person name="Yan H."/>
        </authorList>
    </citation>
    <scope>NUCLEOTIDE SEQUENCE</scope>
    <source>
        <strain evidence="21">NBD5</strain>
    </source>
</reference>
<keyword evidence="8" id="KW-0902">Two-component regulatory system</keyword>
<dbReference type="PROSITE" id="PS00688">
    <property type="entry name" value="SIGMA54_INTERACT_3"/>
    <property type="match status" value="1"/>
</dbReference>
<evidence type="ECO:0000256" key="5">
    <source>
        <dbReference type="ARBA" id="ARBA00022553"/>
    </source>
</evidence>
<evidence type="ECO:0000256" key="8">
    <source>
        <dbReference type="ARBA" id="ARBA00023012"/>
    </source>
</evidence>
<dbReference type="InterPro" id="IPR002197">
    <property type="entry name" value="HTH_Fis"/>
</dbReference>
<dbReference type="EMBL" id="CP084930">
    <property type="protein sequence ID" value="USI72384.1"/>
    <property type="molecule type" value="Genomic_DNA"/>
</dbReference>
<keyword evidence="22" id="KW-1185">Reference proteome</keyword>
<dbReference type="Pfam" id="PF00158">
    <property type="entry name" value="Sigma54_activat"/>
    <property type="match status" value="1"/>
</dbReference>
<keyword evidence="6" id="KW-0547">Nucleotide-binding</keyword>
<proteinExistence type="predicted"/>
<dbReference type="PANTHER" id="PTHR32071">
    <property type="entry name" value="TRANSCRIPTIONAL REGULATORY PROTEIN"/>
    <property type="match status" value="1"/>
</dbReference>
<dbReference type="InterPro" id="IPR011006">
    <property type="entry name" value="CheY-like_superfamily"/>
</dbReference>
<dbReference type="InterPro" id="IPR027417">
    <property type="entry name" value="P-loop_NTPase"/>
</dbReference>
<dbReference type="Gene3D" id="3.40.50.300">
    <property type="entry name" value="P-loop containing nucleotide triphosphate hydrolases"/>
    <property type="match status" value="1"/>
</dbReference>
<dbReference type="InterPro" id="IPR058031">
    <property type="entry name" value="AAA_lid_NorR"/>
</dbReference>
<evidence type="ECO:0000256" key="3">
    <source>
        <dbReference type="ARBA" id="ARBA00022490"/>
    </source>
</evidence>
<keyword evidence="10" id="KW-0238">DNA-binding</keyword>
<protein>
    <recommendedName>
        <fullName evidence="2">DNA-binding transcriptional regulator NtrC</fullName>
    </recommendedName>
    <alternativeName>
        <fullName evidence="14">Nitrogen regulation protein NR(I)</fullName>
    </alternativeName>
    <alternativeName>
        <fullName evidence="15">Nitrogen regulator I</fullName>
    </alternativeName>
</protein>
<dbReference type="Gene3D" id="1.10.10.60">
    <property type="entry name" value="Homeodomain-like"/>
    <property type="match status" value="1"/>
</dbReference>
<evidence type="ECO:0000256" key="13">
    <source>
        <dbReference type="ARBA" id="ARBA00023231"/>
    </source>
</evidence>
<keyword evidence="9" id="KW-0805">Transcription regulation</keyword>
<evidence type="ECO:0000256" key="4">
    <source>
        <dbReference type="ARBA" id="ARBA00022491"/>
    </source>
</evidence>
<dbReference type="InterPro" id="IPR002078">
    <property type="entry name" value="Sigma_54_int"/>
</dbReference>
<keyword evidence="7" id="KW-0067">ATP-binding</keyword>
<comment type="subcellular location">
    <subcellularLocation>
        <location evidence="1">Cytoplasm</location>
    </subcellularLocation>
</comment>
<dbReference type="InterPro" id="IPR025944">
    <property type="entry name" value="Sigma_54_int_dom_CS"/>
</dbReference>
<organism evidence="21 22">
    <name type="scientific">Sphingomonas morindae</name>
    <dbReference type="NCBI Taxonomy" id="1541170"/>
    <lineage>
        <taxon>Bacteria</taxon>
        <taxon>Pseudomonadati</taxon>
        <taxon>Pseudomonadota</taxon>
        <taxon>Alphaproteobacteria</taxon>
        <taxon>Sphingomonadales</taxon>
        <taxon>Sphingomonadaceae</taxon>
        <taxon>Sphingomonas</taxon>
    </lineage>
</organism>
<evidence type="ECO:0000256" key="7">
    <source>
        <dbReference type="ARBA" id="ARBA00022840"/>
    </source>
</evidence>
<feature type="modified residue" description="4-aspartylphosphate" evidence="17">
    <location>
        <position position="60"/>
    </location>
</feature>
<dbReference type="Pfam" id="PF25601">
    <property type="entry name" value="AAA_lid_14"/>
    <property type="match status" value="1"/>
</dbReference>